<protein>
    <recommendedName>
        <fullName evidence="2">alanine--tRNA ligase</fullName>
        <ecNumber evidence="2">6.1.1.7</ecNumber>
    </recommendedName>
</protein>
<dbReference type="EMBL" id="LCPW01000005">
    <property type="protein sequence ID" value="KKW05950.1"/>
    <property type="molecule type" value="Genomic_DNA"/>
</dbReference>
<dbReference type="Gene3D" id="3.30.930.10">
    <property type="entry name" value="Bira Bifunctional Protein, Domain 2"/>
    <property type="match status" value="1"/>
</dbReference>
<dbReference type="InterPro" id="IPR012947">
    <property type="entry name" value="tRNA_SAD"/>
</dbReference>
<name>A0A0G1VI81_9BACT</name>
<keyword evidence="8" id="KW-0648">Protein biosynthesis</keyword>
<sequence length="579" mass="65425">MKHSEIRQKFLDYFSSHDHTVIPSSSLVPPPTDESVLLTTAGMQQLKPYFLGEADALADFGNLRLTSIQKCFRTSDILEVGDESHLTFFEMLGNFSIGDYFKETAIPLAWNFLTEQLKLDPKRMFVSVFAGESGISRDAQAIEIWEREVPGIKIREQGREDNFWGPPGKIGPCGPSSEIHYILPNGQELELWNLVFTEFFKDDEGRFTKLKAQNIDTGMGLDRLASILQKKDNVFETDLFVPILDSISKLAGVGEENGSRQSEERLRSLRIVGDHVRGAVFLVGDGVVPLNLGRGYVLRRILRRAVLHGRLLDINGYFLAEPVREVIALYKKFYPELGKKEKEIQQIIEDEEKKFSQTLNRGLKELEKMGKNVDAFALYDTYGFPLELTQELAQSRGLKVNTADFEKKLEEQKERARSAAKKREGAKDKIAPQHTAAHLLNAALKQILGPSVRQAGQHLEEDKFRHDFTFGRKLTAEEIKQVEDLVKEKIKENLSVKRVVTTYDKAKEMGAEAWFKEKYEREQEISLYHVGDDPKSAFSKELCGGPHVTATGKIGDFAIIKEESAGAGVRRIYGQALPK</sequence>
<evidence type="ECO:0000256" key="5">
    <source>
        <dbReference type="ARBA" id="ARBA00022741"/>
    </source>
</evidence>
<dbReference type="FunFam" id="3.30.980.10:FF:000004">
    <property type="entry name" value="Alanine--tRNA ligase, cytoplasmic"/>
    <property type="match status" value="1"/>
</dbReference>
<dbReference type="GO" id="GO:0000049">
    <property type="term" value="F:tRNA binding"/>
    <property type="evidence" value="ECO:0007669"/>
    <property type="project" value="UniProtKB-KW"/>
</dbReference>
<dbReference type="InterPro" id="IPR045864">
    <property type="entry name" value="aa-tRNA-synth_II/BPL/LPL"/>
</dbReference>
<evidence type="ECO:0000256" key="10">
    <source>
        <dbReference type="SAM" id="MobiDB-lite"/>
    </source>
</evidence>
<dbReference type="PATRIC" id="fig|1618342.3.peg.211"/>
<dbReference type="InterPro" id="IPR018164">
    <property type="entry name" value="Ala-tRNA-synth_IIc_N"/>
</dbReference>
<dbReference type="InterPro" id="IPR018162">
    <property type="entry name" value="Ala-tRNA-ligase_IIc_anticod-bd"/>
</dbReference>
<evidence type="ECO:0000256" key="1">
    <source>
        <dbReference type="ARBA" id="ARBA00008226"/>
    </source>
</evidence>
<keyword evidence="9" id="KW-0030">Aminoacyl-tRNA synthetase</keyword>
<dbReference type="SMART" id="SM00863">
    <property type="entry name" value="tRNA_SAD"/>
    <property type="match status" value="1"/>
</dbReference>
<evidence type="ECO:0000256" key="4">
    <source>
        <dbReference type="ARBA" id="ARBA00022598"/>
    </source>
</evidence>
<keyword evidence="5" id="KW-0547">Nucleotide-binding</keyword>
<gene>
    <name evidence="12" type="ORF">UY40_C0005G0008</name>
</gene>
<evidence type="ECO:0000313" key="13">
    <source>
        <dbReference type="Proteomes" id="UP000034119"/>
    </source>
</evidence>
<evidence type="ECO:0000256" key="7">
    <source>
        <dbReference type="ARBA" id="ARBA00022884"/>
    </source>
</evidence>
<dbReference type="InterPro" id="IPR018165">
    <property type="entry name" value="Ala-tRNA-synth_IIc_core"/>
</dbReference>
<evidence type="ECO:0000256" key="6">
    <source>
        <dbReference type="ARBA" id="ARBA00022840"/>
    </source>
</evidence>
<dbReference type="NCBIfam" id="NF002436">
    <property type="entry name" value="PRK01584.1"/>
    <property type="match status" value="1"/>
</dbReference>
<dbReference type="EC" id="6.1.1.7" evidence="2"/>
<evidence type="ECO:0000256" key="3">
    <source>
        <dbReference type="ARBA" id="ARBA00022555"/>
    </source>
</evidence>
<dbReference type="GO" id="GO:0006419">
    <property type="term" value="P:alanyl-tRNA aminoacylation"/>
    <property type="evidence" value="ECO:0007669"/>
    <property type="project" value="InterPro"/>
</dbReference>
<proteinExistence type="inferred from homology"/>
<dbReference type="GO" id="GO:0004813">
    <property type="term" value="F:alanine-tRNA ligase activity"/>
    <property type="evidence" value="ECO:0007669"/>
    <property type="project" value="UniProtKB-EC"/>
</dbReference>
<dbReference type="SUPFAM" id="SSF55681">
    <property type="entry name" value="Class II aaRS and biotin synthetases"/>
    <property type="match status" value="1"/>
</dbReference>
<keyword evidence="4 12" id="KW-0436">Ligase</keyword>
<dbReference type="InterPro" id="IPR002318">
    <property type="entry name" value="Ala-tRNA-lgiase_IIc"/>
</dbReference>
<feature type="domain" description="Alanyl-transfer RNA synthetases family profile" evidence="11">
    <location>
        <begin position="1"/>
        <end position="572"/>
    </location>
</feature>
<dbReference type="PROSITE" id="PS50860">
    <property type="entry name" value="AA_TRNA_LIGASE_II_ALA"/>
    <property type="match status" value="1"/>
</dbReference>
<evidence type="ECO:0000256" key="2">
    <source>
        <dbReference type="ARBA" id="ARBA00013168"/>
    </source>
</evidence>
<dbReference type="SUPFAM" id="SSF101353">
    <property type="entry name" value="Putative anticodon-binding domain of alanyl-tRNA synthetase (AlaRS)"/>
    <property type="match status" value="1"/>
</dbReference>
<dbReference type="AlphaFoldDB" id="A0A0G1VI81"/>
<dbReference type="Proteomes" id="UP000034119">
    <property type="component" value="Unassembled WGS sequence"/>
</dbReference>
<comment type="similarity">
    <text evidence="1">Belongs to the class-II aminoacyl-tRNA synthetase family.</text>
</comment>
<reference evidence="12 13" key="1">
    <citation type="journal article" date="2015" name="Nature">
        <title>rRNA introns, odd ribosomes, and small enigmatic genomes across a large radiation of phyla.</title>
        <authorList>
            <person name="Brown C.T."/>
            <person name="Hug L.A."/>
            <person name="Thomas B.C."/>
            <person name="Sharon I."/>
            <person name="Castelle C.J."/>
            <person name="Singh A."/>
            <person name="Wilkins M.J."/>
            <person name="Williams K.H."/>
            <person name="Banfield J.F."/>
        </authorList>
    </citation>
    <scope>NUCLEOTIDE SEQUENCE [LARGE SCALE GENOMIC DNA]</scope>
</reference>
<dbReference type="Pfam" id="PF01411">
    <property type="entry name" value="tRNA-synt_2c"/>
    <property type="match status" value="1"/>
</dbReference>
<dbReference type="CDD" id="cd00673">
    <property type="entry name" value="AlaRS_core"/>
    <property type="match status" value="1"/>
</dbReference>
<keyword evidence="6" id="KW-0067">ATP-binding</keyword>
<dbReference type="InterPro" id="IPR050058">
    <property type="entry name" value="Ala-tRNA_ligase"/>
</dbReference>
<comment type="caution">
    <text evidence="12">The sequence shown here is derived from an EMBL/GenBank/DDBJ whole genome shotgun (WGS) entry which is preliminary data.</text>
</comment>
<dbReference type="Gene3D" id="3.30.54.20">
    <property type="match status" value="1"/>
</dbReference>
<dbReference type="Pfam" id="PF07973">
    <property type="entry name" value="tRNA_SAD"/>
    <property type="match status" value="1"/>
</dbReference>
<dbReference type="STRING" id="1618342.UY40_C0005G0008"/>
<keyword evidence="7" id="KW-0694">RNA-binding</keyword>
<evidence type="ECO:0000313" key="12">
    <source>
        <dbReference type="EMBL" id="KKW05950.1"/>
    </source>
</evidence>
<evidence type="ECO:0000259" key="11">
    <source>
        <dbReference type="PROSITE" id="PS50860"/>
    </source>
</evidence>
<dbReference type="SUPFAM" id="SSF55186">
    <property type="entry name" value="ThrRS/AlaRS common domain"/>
    <property type="match status" value="1"/>
</dbReference>
<evidence type="ECO:0000256" key="8">
    <source>
        <dbReference type="ARBA" id="ARBA00022917"/>
    </source>
</evidence>
<dbReference type="PRINTS" id="PR00980">
    <property type="entry name" value="TRNASYNTHALA"/>
</dbReference>
<dbReference type="GO" id="GO:0005829">
    <property type="term" value="C:cytosol"/>
    <property type="evidence" value="ECO:0007669"/>
    <property type="project" value="TreeGrafter"/>
</dbReference>
<dbReference type="PANTHER" id="PTHR11777">
    <property type="entry name" value="ALANYL-TRNA SYNTHETASE"/>
    <property type="match status" value="1"/>
</dbReference>
<dbReference type="PANTHER" id="PTHR11777:SF9">
    <property type="entry name" value="ALANINE--TRNA LIGASE, CYTOPLASMIC"/>
    <property type="match status" value="1"/>
</dbReference>
<dbReference type="InterPro" id="IPR018163">
    <property type="entry name" value="Thr/Ala-tRNA-synth_IIc_edit"/>
</dbReference>
<evidence type="ECO:0000256" key="9">
    <source>
        <dbReference type="ARBA" id="ARBA00023146"/>
    </source>
</evidence>
<feature type="region of interest" description="Disordered" evidence="10">
    <location>
        <begin position="409"/>
        <end position="429"/>
    </location>
</feature>
<dbReference type="GO" id="GO:0005524">
    <property type="term" value="F:ATP binding"/>
    <property type="evidence" value="ECO:0007669"/>
    <property type="project" value="UniProtKB-KW"/>
</dbReference>
<organism evidence="12 13">
    <name type="scientific">candidate division CPR1 bacterium GW2011_GWC1_49_13</name>
    <dbReference type="NCBI Taxonomy" id="1618342"/>
    <lineage>
        <taxon>Bacteria</taxon>
        <taxon>candidate division CPR1</taxon>
    </lineage>
</organism>
<dbReference type="Gene3D" id="3.30.980.10">
    <property type="entry name" value="Threonyl-trna Synthetase, Chain A, domain 2"/>
    <property type="match status" value="1"/>
</dbReference>
<dbReference type="GO" id="GO:0002161">
    <property type="term" value="F:aminoacyl-tRNA deacylase activity"/>
    <property type="evidence" value="ECO:0007669"/>
    <property type="project" value="TreeGrafter"/>
</dbReference>
<keyword evidence="3" id="KW-0820">tRNA-binding</keyword>
<accession>A0A0G1VI81</accession>